<dbReference type="EMBL" id="KZ301972">
    <property type="protein sequence ID" value="PFH53751.1"/>
    <property type="molecule type" value="Genomic_DNA"/>
</dbReference>
<evidence type="ECO:0000256" key="1">
    <source>
        <dbReference type="SAM" id="MobiDB-lite"/>
    </source>
</evidence>
<gene>
    <name evidence="2" type="ORF">AMATHDRAFT_982</name>
</gene>
<keyword evidence="3" id="KW-1185">Reference proteome</keyword>
<evidence type="ECO:0000313" key="2">
    <source>
        <dbReference type="EMBL" id="PFH53751.1"/>
    </source>
</evidence>
<reference evidence="2 3" key="1">
    <citation type="submission" date="2014-02" db="EMBL/GenBank/DDBJ databases">
        <title>Transposable element dynamics among asymbiotic and ectomycorrhizal Amanita fungi.</title>
        <authorList>
            <consortium name="DOE Joint Genome Institute"/>
            <person name="Hess J."/>
            <person name="Skrede I."/>
            <person name="Wolfe B."/>
            <person name="LaButti K."/>
            <person name="Ohm R.A."/>
            <person name="Grigoriev I.V."/>
            <person name="Pringle A."/>
        </authorList>
    </citation>
    <scope>NUCLEOTIDE SEQUENCE [LARGE SCALE GENOMIC DNA]</scope>
    <source>
        <strain evidence="2 3">SKay4041</strain>
    </source>
</reference>
<protein>
    <submittedName>
        <fullName evidence="2">Uncharacterized protein</fullName>
    </submittedName>
</protein>
<accession>A0A2A9NYW1</accession>
<organism evidence="2 3">
    <name type="scientific">Amanita thiersii Skay4041</name>
    <dbReference type="NCBI Taxonomy" id="703135"/>
    <lineage>
        <taxon>Eukaryota</taxon>
        <taxon>Fungi</taxon>
        <taxon>Dikarya</taxon>
        <taxon>Basidiomycota</taxon>
        <taxon>Agaricomycotina</taxon>
        <taxon>Agaricomycetes</taxon>
        <taxon>Agaricomycetidae</taxon>
        <taxon>Agaricales</taxon>
        <taxon>Pluteineae</taxon>
        <taxon>Amanitaceae</taxon>
        <taxon>Amanita</taxon>
    </lineage>
</organism>
<name>A0A2A9NYW1_9AGAR</name>
<evidence type="ECO:0000313" key="3">
    <source>
        <dbReference type="Proteomes" id="UP000242287"/>
    </source>
</evidence>
<dbReference type="AlphaFoldDB" id="A0A2A9NYW1"/>
<sequence>MSGHLPKSGEPDRFLRLQPSKWRSSSGEPFSLDHVVDSSPFLPQQKRPWVSRRKSRKPDPPWKKFVTTFRVAPLRPAKGGARLTDGQEQAQIYQDDVYHLDGTTLLTLDSSSSMSSGASTPSSFSQSPIDTVNLMNLSYPAPQDLVQDVKQESDMNNHFFEFVQSLLPHQQDLSRDGLSEFPVSDCNSS</sequence>
<dbReference type="OrthoDB" id="3066349at2759"/>
<feature type="region of interest" description="Disordered" evidence="1">
    <location>
        <begin position="1"/>
        <end position="63"/>
    </location>
</feature>
<proteinExistence type="predicted"/>
<dbReference type="Proteomes" id="UP000242287">
    <property type="component" value="Unassembled WGS sequence"/>
</dbReference>